<name>A0A2S0PED9_9NEIS</name>
<evidence type="ECO:0000313" key="1">
    <source>
        <dbReference type="EMBL" id="AVY95715.1"/>
    </source>
</evidence>
<accession>A0A2S0PED9</accession>
<gene>
    <name evidence="1" type="ORF">DAI18_17955</name>
</gene>
<dbReference type="EMBL" id="CP028519">
    <property type="protein sequence ID" value="AVY95715.1"/>
    <property type="molecule type" value="Genomic_DNA"/>
</dbReference>
<organism evidence="1 2">
    <name type="scientific">Microvirgula aerodenitrificans</name>
    <dbReference type="NCBI Taxonomy" id="57480"/>
    <lineage>
        <taxon>Bacteria</taxon>
        <taxon>Pseudomonadati</taxon>
        <taxon>Pseudomonadota</taxon>
        <taxon>Betaproteobacteria</taxon>
        <taxon>Neisseriales</taxon>
        <taxon>Aquaspirillaceae</taxon>
        <taxon>Microvirgula</taxon>
    </lineage>
</organism>
<evidence type="ECO:0000313" key="2">
    <source>
        <dbReference type="Proteomes" id="UP000244173"/>
    </source>
</evidence>
<keyword evidence="2" id="KW-1185">Reference proteome</keyword>
<dbReference type="AlphaFoldDB" id="A0A2S0PED9"/>
<protein>
    <submittedName>
        <fullName evidence="1">Uncharacterized protein</fullName>
    </submittedName>
</protein>
<sequence length="205" mass="22703">MELFNAIQRWASRRLFTTADRPFASRQVLQPLLQAHAGLASAQIGAASDCSRQGQSFAGQVVIVTFRATQVRAVWHALEYRFLTSVVHAGLAKVVHGCSVICSVLECINECTVGKLMNLVMRTVIRLLGKLSDFSLQLATLVFERSHLLFCRRVFLLSLNADVLELDDPVIQTLERVGDLRIVAYRDSGRGEFNSSFDASKGCTD</sequence>
<reference evidence="1 2" key="1">
    <citation type="submission" date="2018-04" db="EMBL/GenBank/DDBJ databases">
        <title>Denitrifier Microvirgula.</title>
        <authorList>
            <person name="Anderson E."/>
            <person name="Jang J."/>
            <person name="Ishii S."/>
        </authorList>
    </citation>
    <scope>NUCLEOTIDE SEQUENCE [LARGE SCALE GENOMIC DNA]</scope>
    <source>
        <strain evidence="1 2">BE2.4</strain>
    </source>
</reference>
<dbReference type="Proteomes" id="UP000244173">
    <property type="component" value="Chromosome"/>
</dbReference>
<dbReference type="KEGG" id="maer:DAI18_17955"/>
<proteinExistence type="predicted"/>